<protein>
    <submittedName>
        <fullName evidence="5">PPPDE putative peptidase domain-containing protein</fullName>
    </submittedName>
</protein>
<dbReference type="InterPro" id="IPR008580">
    <property type="entry name" value="PPPDE_dom"/>
</dbReference>
<dbReference type="PROSITE" id="PS51858">
    <property type="entry name" value="PPPDE"/>
    <property type="match status" value="1"/>
</dbReference>
<evidence type="ECO:0000256" key="3">
    <source>
        <dbReference type="ARBA" id="ARBA00022801"/>
    </source>
</evidence>
<dbReference type="GO" id="GO:0006508">
    <property type="term" value="P:proteolysis"/>
    <property type="evidence" value="ECO:0007669"/>
    <property type="project" value="UniProtKB-KW"/>
</dbReference>
<comment type="caution">
    <text evidence="5">The sequence shown here is derived from an EMBL/GenBank/DDBJ whole genome shotgun (WGS) entry which is preliminary data.</text>
</comment>
<dbReference type="EMBL" id="CALTRL010002838">
    <property type="protein sequence ID" value="CAH7676897.1"/>
    <property type="molecule type" value="Genomic_DNA"/>
</dbReference>
<proteinExistence type="inferred from homology"/>
<comment type="similarity">
    <text evidence="1">Belongs to the DeSI family.</text>
</comment>
<evidence type="ECO:0000313" key="6">
    <source>
        <dbReference type="Proteomes" id="UP001153365"/>
    </source>
</evidence>
<dbReference type="SMART" id="SM01179">
    <property type="entry name" value="DUF862"/>
    <property type="match status" value="1"/>
</dbReference>
<keyword evidence="2" id="KW-0645">Protease</keyword>
<dbReference type="AlphaFoldDB" id="A0AAV0B611"/>
<evidence type="ECO:0000259" key="4">
    <source>
        <dbReference type="PROSITE" id="PS51858"/>
    </source>
</evidence>
<keyword evidence="6" id="KW-1185">Reference proteome</keyword>
<dbReference type="GO" id="GO:0070646">
    <property type="term" value="P:protein modification by small protein removal"/>
    <property type="evidence" value="ECO:0007669"/>
    <property type="project" value="TreeGrafter"/>
</dbReference>
<keyword evidence="3" id="KW-0378">Hydrolase</keyword>
<dbReference type="GO" id="GO:0008233">
    <property type="term" value="F:peptidase activity"/>
    <property type="evidence" value="ECO:0007669"/>
    <property type="project" value="UniProtKB-KW"/>
</dbReference>
<feature type="domain" description="PPPDE" evidence="4">
    <location>
        <begin position="1"/>
        <end position="118"/>
    </location>
</feature>
<gene>
    <name evidence="5" type="ORF">PPACK8108_LOCUS12002</name>
</gene>
<name>A0AAV0B611_PHAPC</name>
<evidence type="ECO:0000256" key="2">
    <source>
        <dbReference type="ARBA" id="ARBA00022670"/>
    </source>
</evidence>
<organism evidence="5 6">
    <name type="scientific">Phakopsora pachyrhizi</name>
    <name type="common">Asian soybean rust disease fungus</name>
    <dbReference type="NCBI Taxonomy" id="170000"/>
    <lineage>
        <taxon>Eukaryota</taxon>
        <taxon>Fungi</taxon>
        <taxon>Dikarya</taxon>
        <taxon>Basidiomycota</taxon>
        <taxon>Pucciniomycotina</taxon>
        <taxon>Pucciniomycetes</taxon>
        <taxon>Pucciniales</taxon>
        <taxon>Phakopsoraceae</taxon>
        <taxon>Phakopsora</taxon>
    </lineage>
</organism>
<evidence type="ECO:0000313" key="5">
    <source>
        <dbReference type="EMBL" id="CAH7676897.1"/>
    </source>
</evidence>
<feature type="non-terminal residue" evidence="5">
    <location>
        <position position="122"/>
    </location>
</feature>
<evidence type="ECO:0000256" key="1">
    <source>
        <dbReference type="ARBA" id="ARBA00008140"/>
    </source>
</evidence>
<accession>A0AAV0B611</accession>
<dbReference type="Pfam" id="PF05903">
    <property type="entry name" value="Peptidase_C97"/>
    <property type="match status" value="1"/>
</dbReference>
<dbReference type="Proteomes" id="UP001153365">
    <property type="component" value="Unassembled WGS sequence"/>
</dbReference>
<sequence>RLFDGIWNTSVVFANQLEVFFGQGIMTSRPGNSHIGKPLRVIDQGETMIHPVTFEDYIEGLRSSWNAQSHHLLERNCNNFSKEVLSFLNGSDVPDYILSLPHQFLSTPLGASMRPMIDQMFR</sequence>
<dbReference type="Gene3D" id="3.90.1720.30">
    <property type="entry name" value="PPPDE domains"/>
    <property type="match status" value="1"/>
</dbReference>
<reference evidence="5" key="1">
    <citation type="submission" date="2022-06" db="EMBL/GenBank/DDBJ databases">
        <authorList>
            <consortium name="SYNGENTA / RWTH Aachen University"/>
        </authorList>
    </citation>
    <scope>NUCLEOTIDE SEQUENCE</scope>
</reference>
<dbReference type="PANTHER" id="PTHR12378">
    <property type="entry name" value="DESUMOYLATING ISOPEPTIDASE"/>
    <property type="match status" value="1"/>
</dbReference>
<feature type="non-terminal residue" evidence="5">
    <location>
        <position position="1"/>
    </location>
</feature>
<dbReference type="PANTHER" id="PTHR12378:SF7">
    <property type="entry name" value="DESUMOYLATING ISOPEPTIDASE 1"/>
    <property type="match status" value="1"/>
</dbReference>
<dbReference type="InterPro" id="IPR042266">
    <property type="entry name" value="PPPDE_sf"/>
</dbReference>